<dbReference type="Proteomes" id="UP000286100">
    <property type="component" value="Unassembled WGS sequence"/>
</dbReference>
<dbReference type="EMBL" id="QYUM01000003">
    <property type="protein sequence ID" value="RJF90429.1"/>
    <property type="molecule type" value="Genomic_DNA"/>
</dbReference>
<name>A0A418WKS2_9SPHN</name>
<dbReference type="InterPro" id="IPR029044">
    <property type="entry name" value="Nucleotide-diphossugar_trans"/>
</dbReference>
<comment type="caution">
    <text evidence="3">The sequence shown here is derived from an EMBL/GenBank/DDBJ whole genome shotgun (WGS) entry which is preliminary data.</text>
</comment>
<dbReference type="InterPro" id="IPR025877">
    <property type="entry name" value="MobA-like_NTP_Trfase"/>
</dbReference>
<dbReference type="Gene3D" id="3.90.550.10">
    <property type="entry name" value="Spore Coat Polysaccharide Biosynthesis Protein SpsA, Chain A"/>
    <property type="match status" value="1"/>
</dbReference>
<accession>A0A418WKS2</accession>
<dbReference type="OrthoDB" id="7400486at2"/>
<feature type="domain" description="MobA-like NTP transferase" evidence="2">
    <location>
        <begin position="45"/>
        <end position="161"/>
    </location>
</feature>
<keyword evidence="3" id="KW-0808">Transferase</keyword>
<dbReference type="GO" id="GO:0016779">
    <property type="term" value="F:nucleotidyltransferase activity"/>
    <property type="evidence" value="ECO:0007669"/>
    <property type="project" value="UniProtKB-ARBA"/>
</dbReference>
<dbReference type="AlphaFoldDB" id="A0A418WKS2"/>
<protein>
    <submittedName>
        <fullName evidence="3">Nucleotidyl transferase</fullName>
    </submittedName>
</protein>
<organism evidence="3 4">
    <name type="scientific">Sphingomonas cavernae</name>
    <dbReference type="NCBI Taxonomy" id="2320861"/>
    <lineage>
        <taxon>Bacteria</taxon>
        <taxon>Pseudomonadati</taxon>
        <taxon>Pseudomonadota</taxon>
        <taxon>Alphaproteobacteria</taxon>
        <taxon>Sphingomonadales</taxon>
        <taxon>Sphingomonadaceae</taxon>
        <taxon>Sphingomonas</taxon>
    </lineage>
</organism>
<reference evidence="3 4" key="1">
    <citation type="submission" date="2018-09" db="EMBL/GenBank/DDBJ databases">
        <authorList>
            <person name="Zhu H."/>
        </authorList>
    </citation>
    <scope>NUCLEOTIDE SEQUENCE [LARGE SCALE GENOMIC DNA]</scope>
    <source>
        <strain evidence="3 4">K2R01-6</strain>
    </source>
</reference>
<keyword evidence="4" id="KW-1185">Reference proteome</keyword>
<dbReference type="SUPFAM" id="SSF53448">
    <property type="entry name" value="Nucleotide-diphospho-sugar transferases"/>
    <property type="match status" value="1"/>
</dbReference>
<sequence>MREPCAPRPDRAGRDRLSYGAFTVLILAAQRTGQENPLAVEHGVSHKCLVPICGKPLIAHVLDTLTTMDDLRLIRISIEPEAVAALTPLIESYAPSGVKIEFVPSAESIADSVLIAAAGVDGPYVITTADNVLLTHFAVNEMRRAFAEGADVTAALATRGGVLAAHPEGQRRFYEFSDDGYSNCNLYGIAGAKGMKAAEIFREGGQFAKNPKRLINAFGLFNILLMKYKLISLKGAMKRVSRRFGLKFDGVVLADGSHAIDVDNERTYRIAEGLLAKRLGQA</sequence>
<evidence type="ECO:0000259" key="2">
    <source>
        <dbReference type="Pfam" id="PF12804"/>
    </source>
</evidence>
<gene>
    <name evidence="3" type="ORF">D3876_09300</name>
</gene>
<evidence type="ECO:0000313" key="3">
    <source>
        <dbReference type="EMBL" id="RJF90429.1"/>
    </source>
</evidence>
<evidence type="ECO:0000256" key="1">
    <source>
        <dbReference type="ARBA" id="ARBA00022842"/>
    </source>
</evidence>
<dbReference type="Pfam" id="PF12804">
    <property type="entry name" value="NTP_transf_3"/>
    <property type="match status" value="1"/>
</dbReference>
<keyword evidence="1" id="KW-0460">Magnesium</keyword>
<evidence type="ECO:0000313" key="4">
    <source>
        <dbReference type="Proteomes" id="UP000286100"/>
    </source>
</evidence>
<proteinExistence type="predicted"/>